<accession>A0A829HNR0</accession>
<protein>
    <recommendedName>
        <fullName evidence="1">Pyridoxamine 5'-phosphate oxidase N-terminal domain-containing protein</fullName>
    </recommendedName>
</protein>
<dbReference type="PANTHER" id="PTHR40660">
    <property type="entry name" value="5'-PHOSPHATE OXIDASE PUTATIVE DOMAIN-CONTAINING PROTEIN-RELATED"/>
    <property type="match status" value="1"/>
</dbReference>
<proteinExistence type="predicted"/>
<dbReference type="InterPro" id="IPR011576">
    <property type="entry name" value="Pyridox_Oxase_N"/>
</dbReference>
<dbReference type="PANTHER" id="PTHR40660:SF1">
    <property type="entry name" value="5'-PHOSPHATE OXIDASE PUTATIVE DOMAIN-CONTAINING PROTEIN-RELATED"/>
    <property type="match status" value="1"/>
</dbReference>
<dbReference type="EMBL" id="ATFQ01000037">
    <property type="protein sequence ID" value="EPQ21218.1"/>
    <property type="molecule type" value="Genomic_DNA"/>
</dbReference>
<gene>
    <name evidence="2" type="ORF">J108_22470</name>
</gene>
<sequence length="186" mass="19907">MVSEGLLHLLSLLMRGAPAGDTNRLLDAARIRTAPPPIPNLVPVQPFQEVSHTMSTLTDEMKRMLGAQLAILATVTDGTTPNIGPKRSLRVRDDRSLIFNENTGGQTLANIQAGSKVSVAVIDREALDGYRFVGSAQIHDSGPAFDNAVAFAQERGMKHPRCAVVIDIEDIYTLKPGAGAGKRVPT</sequence>
<dbReference type="AlphaFoldDB" id="A0A829HNR0"/>
<dbReference type="SUPFAM" id="SSF50475">
    <property type="entry name" value="FMN-binding split barrel"/>
    <property type="match status" value="1"/>
</dbReference>
<reference evidence="2 3" key="1">
    <citation type="journal article" date="2013" name="Genome Announc.">
        <title>Genome Sequence of an Epidemic Isolate of Mycobacterium abscessus subsp. bolletii from Rio de Janeiro, Brazil.</title>
        <authorList>
            <person name="Davidson R.M."/>
            <person name="Reynolds P.R."/>
            <person name="Farias-Hesson E."/>
            <person name="Duarte R.S."/>
            <person name="Jackson M."/>
            <person name="Strong M."/>
        </authorList>
    </citation>
    <scope>NUCLEOTIDE SEQUENCE [LARGE SCALE GENOMIC DNA]</scope>
    <source>
        <strain evidence="2 3">CRM-0020</strain>
    </source>
</reference>
<dbReference type="InterPro" id="IPR012349">
    <property type="entry name" value="Split_barrel_FMN-bd"/>
</dbReference>
<evidence type="ECO:0000259" key="1">
    <source>
        <dbReference type="Pfam" id="PF01243"/>
    </source>
</evidence>
<evidence type="ECO:0000313" key="2">
    <source>
        <dbReference type="EMBL" id="EPQ21218.1"/>
    </source>
</evidence>
<dbReference type="Pfam" id="PF01243">
    <property type="entry name" value="PNPOx_N"/>
    <property type="match status" value="1"/>
</dbReference>
<feature type="domain" description="Pyridoxamine 5'-phosphate oxidase N-terminal" evidence="1">
    <location>
        <begin position="57"/>
        <end position="174"/>
    </location>
</feature>
<evidence type="ECO:0000313" key="3">
    <source>
        <dbReference type="Proteomes" id="UP000014969"/>
    </source>
</evidence>
<dbReference type="Gene3D" id="2.30.110.10">
    <property type="entry name" value="Electron Transport, Fmn-binding Protein, Chain A"/>
    <property type="match status" value="1"/>
</dbReference>
<organism evidence="2 3">
    <name type="scientific">Mycobacteroides abscessus subsp. bolletii CRM-0020</name>
    <dbReference type="NCBI Taxonomy" id="1306401"/>
    <lineage>
        <taxon>Bacteria</taxon>
        <taxon>Bacillati</taxon>
        <taxon>Actinomycetota</taxon>
        <taxon>Actinomycetes</taxon>
        <taxon>Mycobacteriales</taxon>
        <taxon>Mycobacteriaceae</taxon>
        <taxon>Mycobacteroides</taxon>
        <taxon>Mycobacteroides abscessus</taxon>
    </lineage>
</organism>
<name>A0A829HNR0_9MYCO</name>
<dbReference type="Proteomes" id="UP000014969">
    <property type="component" value="Unassembled WGS sequence"/>
</dbReference>
<comment type="caution">
    <text evidence="2">The sequence shown here is derived from an EMBL/GenBank/DDBJ whole genome shotgun (WGS) entry which is preliminary data.</text>
</comment>